<evidence type="ECO:0000256" key="2">
    <source>
        <dbReference type="ARBA" id="ARBA00022898"/>
    </source>
</evidence>
<keyword evidence="2" id="KW-0663">Pyridoxal phosphate</keyword>
<evidence type="ECO:0000256" key="1">
    <source>
        <dbReference type="ARBA" id="ARBA00001933"/>
    </source>
</evidence>
<name>A0ABX2EQU1_9BURK</name>
<proteinExistence type="predicted"/>
<dbReference type="Gene3D" id="3.40.50.1100">
    <property type="match status" value="2"/>
</dbReference>
<dbReference type="Proteomes" id="UP000737171">
    <property type="component" value="Unassembled WGS sequence"/>
</dbReference>
<organism evidence="4 5">
    <name type="scientific">Pseudaquabacterium terrae</name>
    <dbReference type="NCBI Taxonomy" id="2732868"/>
    <lineage>
        <taxon>Bacteria</taxon>
        <taxon>Pseudomonadati</taxon>
        <taxon>Pseudomonadota</taxon>
        <taxon>Betaproteobacteria</taxon>
        <taxon>Burkholderiales</taxon>
        <taxon>Sphaerotilaceae</taxon>
        <taxon>Pseudaquabacterium</taxon>
    </lineage>
</organism>
<reference evidence="4 5" key="1">
    <citation type="submission" date="2020-05" db="EMBL/GenBank/DDBJ databases">
        <title>Aquincola sp. isolate from soil.</title>
        <authorList>
            <person name="Han J."/>
            <person name="Kim D.-U."/>
        </authorList>
    </citation>
    <scope>NUCLEOTIDE SEQUENCE [LARGE SCALE GENOMIC DNA]</scope>
    <source>
        <strain evidence="4 5">S2</strain>
    </source>
</reference>
<sequence length="375" mass="39826">MAGLRCMGCTRRYPLQDMPTGCPECAGRGTPASLEVVYGALPKTLQPASSGYRWGAWLPYTQGISLAEGNTPCMDLPRLARELGVRQLSAKVEAMNPTGSHKDRMSAQGINRALDVGARTVVLASSGNAAVSAAVYCAVAGLRCEVATYRQMPEPYVRALSRFGAKRVLFDRSRDRWEHVRRQVESEGAFALTNYHVPAIGSSVFCVEAYRAVALECAADACLPDHIIVPTARGDLLWGLHSGLRDLLAAGLIPHMPKLWAVEPFPRLSRVLAGAPLQSEFEGLTAQSSIAGSTVTLQQELAVRQSGGGAVVVNDAEAAKGVSQLAAQGLWVELCAGAGVGALASLRRQGDIAPSDHALLLLTARGDRDSFHVAQ</sequence>
<comment type="caution">
    <text evidence="4">The sequence shown here is derived from an EMBL/GenBank/DDBJ whole genome shotgun (WGS) entry which is preliminary data.</text>
</comment>
<accession>A0ABX2EQU1</accession>
<protein>
    <submittedName>
        <fullName evidence="4">Pyridoxal-phosphate dependent enzyme</fullName>
    </submittedName>
</protein>
<dbReference type="InterPro" id="IPR036052">
    <property type="entry name" value="TrpB-like_PALP_sf"/>
</dbReference>
<gene>
    <name evidence="4" type="ORF">HLB44_28980</name>
</gene>
<evidence type="ECO:0000313" key="4">
    <source>
        <dbReference type="EMBL" id="NRF71044.1"/>
    </source>
</evidence>
<evidence type="ECO:0000313" key="5">
    <source>
        <dbReference type="Proteomes" id="UP000737171"/>
    </source>
</evidence>
<dbReference type="SUPFAM" id="SSF53686">
    <property type="entry name" value="Tryptophan synthase beta subunit-like PLP-dependent enzymes"/>
    <property type="match status" value="1"/>
</dbReference>
<feature type="domain" description="Tryptophan synthase beta chain-like PALP" evidence="3">
    <location>
        <begin position="64"/>
        <end position="363"/>
    </location>
</feature>
<keyword evidence="5" id="KW-1185">Reference proteome</keyword>
<comment type="cofactor">
    <cofactor evidence="1">
        <name>pyridoxal 5'-phosphate</name>
        <dbReference type="ChEBI" id="CHEBI:597326"/>
    </cofactor>
</comment>
<dbReference type="InterPro" id="IPR050214">
    <property type="entry name" value="Cys_Synth/Cystath_Beta-Synth"/>
</dbReference>
<dbReference type="Pfam" id="PF00291">
    <property type="entry name" value="PALP"/>
    <property type="match status" value="1"/>
</dbReference>
<dbReference type="EMBL" id="JABRWJ010000010">
    <property type="protein sequence ID" value="NRF71044.1"/>
    <property type="molecule type" value="Genomic_DNA"/>
</dbReference>
<evidence type="ECO:0000259" key="3">
    <source>
        <dbReference type="Pfam" id="PF00291"/>
    </source>
</evidence>
<dbReference type="InterPro" id="IPR001926">
    <property type="entry name" value="TrpB-like_PALP"/>
</dbReference>
<dbReference type="PANTHER" id="PTHR10314">
    <property type="entry name" value="CYSTATHIONINE BETA-SYNTHASE"/>
    <property type="match status" value="1"/>
</dbReference>